<reference evidence="1" key="1">
    <citation type="journal article" date="2020" name="Stud. Mycol.">
        <title>101 Dothideomycetes genomes: a test case for predicting lifestyles and emergence of pathogens.</title>
        <authorList>
            <person name="Haridas S."/>
            <person name="Albert R."/>
            <person name="Binder M."/>
            <person name="Bloem J."/>
            <person name="Labutti K."/>
            <person name="Salamov A."/>
            <person name="Andreopoulos B."/>
            <person name="Baker S."/>
            <person name="Barry K."/>
            <person name="Bills G."/>
            <person name="Bluhm B."/>
            <person name="Cannon C."/>
            <person name="Castanera R."/>
            <person name="Culley D."/>
            <person name="Daum C."/>
            <person name="Ezra D."/>
            <person name="Gonzalez J."/>
            <person name="Henrissat B."/>
            <person name="Kuo A."/>
            <person name="Liang C."/>
            <person name="Lipzen A."/>
            <person name="Lutzoni F."/>
            <person name="Magnuson J."/>
            <person name="Mondo S."/>
            <person name="Nolan M."/>
            <person name="Ohm R."/>
            <person name="Pangilinan J."/>
            <person name="Park H.-J."/>
            <person name="Ramirez L."/>
            <person name="Alfaro M."/>
            <person name="Sun H."/>
            <person name="Tritt A."/>
            <person name="Yoshinaga Y."/>
            <person name="Zwiers L.-H."/>
            <person name="Turgeon B."/>
            <person name="Goodwin S."/>
            <person name="Spatafora J."/>
            <person name="Crous P."/>
            <person name="Grigoriev I."/>
        </authorList>
    </citation>
    <scope>NUCLEOTIDE SEQUENCE</scope>
    <source>
        <strain evidence="1">CBS 161.51</strain>
    </source>
</reference>
<dbReference type="Proteomes" id="UP000800038">
    <property type="component" value="Unassembled WGS sequence"/>
</dbReference>
<proteinExistence type="predicted"/>
<evidence type="ECO:0000313" key="1">
    <source>
        <dbReference type="EMBL" id="KAF1934953.1"/>
    </source>
</evidence>
<keyword evidence="2" id="KW-1185">Reference proteome</keyword>
<dbReference type="AlphaFoldDB" id="A0A6A5S4W3"/>
<organism evidence="1 2">
    <name type="scientific">Clathrospora elynae</name>
    <dbReference type="NCBI Taxonomy" id="706981"/>
    <lineage>
        <taxon>Eukaryota</taxon>
        <taxon>Fungi</taxon>
        <taxon>Dikarya</taxon>
        <taxon>Ascomycota</taxon>
        <taxon>Pezizomycotina</taxon>
        <taxon>Dothideomycetes</taxon>
        <taxon>Pleosporomycetidae</taxon>
        <taxon>Pleosporales</taxon>
        <taxon>Diademaceae</taxon>
        <taxon>Clathrospora</taxon>
    </lineage>
</organism>
<protein>
    <submittedName>
        <fullName evidence="1">Uncharacterized protein</fullName>
    </submittedName>
</protein>
<sequence length="93" mass="10828">MPLTYLWSHILPILMDYICWQGLKEEGYQHFCGHFRDRPRQPYRECNKCDLYRVEDKDRWESQGEGATEGLQKEVGKDKGVIAPGVLGIKRGS</sequence>
<dbReference type="Pfam" id="PF26200">
    <property type="entry name" value="Rcat_RNF216"/>
    <property type="match status" value="1"/>
</dbReference>
<name>A0A6A5S4W3_9PLEO</name>
<evidence type="ECO:0000313" key="2">
    <source>
        <dbReference type="Proteomes" id="UP000800038"/>
    </source>
</evidence>
<dbReference type="OrthoDB" id="10009520at2759"/>
<gene>
    <name evidence="1" type="ORF">EJ02DRAFT_448880</name>
</gene>
<dbReference type="EMBL" id="ML976339">
    <property type="protein sequence ID" value="KAF1934953.1"/>
    <property type="molecule type" value="Genomic_DNA"/>
</dbReference>
<accession>A0A6A5S4W3</accession>